<comment type="similarity">
    <text evidence="6">Belongs to the IspD/TarI cytidylyltransferase family. IspD subfamily.</text>
</comment>
<dbReference type="InterPro" id="IPR034683">
    <property type="entry name" value="IspD/TarI"/>
</dbReference>
<dbReference type="InterPro" id="IPR020555">
    <property type="entry name" value="MECDP_synthase_CS"/>
</dbReference>
<dbReference type="NCBIfam" id="TIGR00151">
    <property type="entry name" value="ispF"/>
    <property type="match status" value="1"/>
</dbReference>
<comment type="catalytic activity">
    <reaction evidence="2 13">
        <text>2-C-methyl-D-erythritol 4-phosphate + CTP + H(+) = 4-CDP-2-C-methyl-D-erythritol + diphosphate</text>
        <dbReference type="Rhea" id="RHEA:13429"/>
        <dbReference type="ChEBI" id="CHEBI:15378"/>
        <dbReference type="ChEBI" id="CHEBI:33019"/>
        <dbReference type="ChEBI" id="CHEBI:37563"/>
        <dbReference type="ChEBI" id="CHEBI:57823"/>
        <dbReference type="ChEBI" id="CHEBI:58262"/>
        <dbReference type="EC" id="2.7.7.60"/>
    </reaction>
</comment>
<dbReference type="AlphaFoldDB" id="A0AAU8H568"/>
<gene>
    <name evidence="15" type="primary">ispD</name>
    <name evidence="13" type="synonym">ispDF</name>
    <name evidence="15" type="ORF">V4D31_00480</name>
</gene>
<dbReference type="GO" id="GO:0008685">
    <property type="term" value="F:2-C-methyl-D-erythritol 2,4-cyclodiphosphate synthase activity"/>
    <property type="evidence" value="ECO:0007669"/>
    <property type="project" value="UniProtKB-UniRule"/>
</dbReference>
<evidence type="ECO:0000259" key="14">
    <source>
        <dbReference type="Pfam" id="PF02542"/>
    </source>
</evidence>
<name>A0AAU8H568_9BACT</name>
<evidence type="ECO:0000256" key="5">
    <source>
        <dbReference type="ARBA" id="ARBA00004787"/>
    </source>
</evidence>
<dbReference type="EC" id="4.6.1.12" evidence="13"/>
<dbReference type="Pfam" id="PF01128">
    <property type="entry name" value="IspD"/>
    <property type="match status" value="1"/>
</dbReference>
<keyword evidence="12 13" id="KW-0511">Multifunctional enzyme</keyword>
<keyword evidence="7 13" id="KW-0808">Transferase</keyword>
<feature type="site" description="Transition state stabilizer" evidence="13">
    <location>
        <position position="15"/>
    </location>
</feature>
<evidence type="ECO:0000256" key="9">
    <source>
        <dbReference type="ARBA" id="ARBA00022723"/>
    </source>
</evidence>
<comment type="cofactor">
    <cofactor evidence="3 13">
        <name>a divalent metal cation</name>
        <dbReference type="ChEBI" id="CHEBI:60240"/>
    </cofactor>
</comment>
<evidence type="ECO:0000256" key="4">
    <source>
        <dbReference type="ARBA" id="ARBA00004709"/>
    </source>
</evidence>
<feature type="binding site" evidence="13">
    <location>
        <begin position="242"/>
        <end position="244"/>
    </location>
    <ligand>
        <name>4-CDP-2-C-methyl-D-erythritol 2-phosphate</name>
        <dbReference type="ChEBI" id="CHEBI:57919"/>
    </ligand>
</feature>
<dbReference type="GO" id="GO:0016114">
    <property type="term" value="P:terpenoid biosynthetic process"/>
    <property type="evidence" value="ECO:0007669"/>
    <property type="project" value="InterPro"/>
</dbReference>
<comment type="catalytic activity">
    <reaction evidence="1 13">
        <text>4-CDP-2-C-methyl-D-erythritol 2-phosphate = 2-C-methyl-D-erythritol 2,4-cyclic diphosphate + CMP</text>
        <dbReference type="Rhea" id="RHEA:23864"/>
        <dbReference type="ChEBI" id="CHEBI:57919"/>
        <dbReference type="ChEBI" id="CHEBI:58483"/>
        <dbReference type="ChEBI" id="CHEBI:60377"/>
        <dbReference type="EC" id="4.6.1.12"/>
    </reaction>
</comment>
<feature type="region of interest" description="2-C-methyl-D-erythritol 4-phosphate cytidylyltransferase" evidence="13">
    <location>
        <begin position="1"/>
        <end position="235"/>
    </location>
</feature>
<evidence type="ECO:0000256" key="8">
    <source>
        <dbReference type="ARBA" id="ARBA00022695"/>
    </source>
</evidence>
<dbReference type="PANTHER" id="PTHR43181">
    <property type="entry name" value="2-C-METHYL-D-ERYTHRITOL 2,4-CYCLODIPHOSPHATE SYNTHASE, CHLOROPLASTIC"/>
    <property type="match status" value="1"/>
</dbReference>
<evidence type="ECO:0000256" key="2">
    <source>
        <dbReference type="ARBA" id="ARBA00001282"/>
    </source>
</evidence>
<dbReference type="CDD" id="cd00554">
    <property type="entry name" value="MECDP_synthase"/>
    <property type="match status" value="1"/>
</dbReference>
<dbReference type="InterPro" id="IPR036571">
    <property type="entry name" value="MECDP_synthase_sf"/>
</dbReference>
<keyword evidence="10 13" id="KW-0414">Isoprene biosynthesis</keyword>
<accession>A0AAU8H568</accession>
<feature type="binding site" evidence="13">
    <location>
        <position position="242"/>
    </location>
    <ligand>
        <name>a divalent metal cation</name>
        <dbReference type="ChEBI" id="CHEBI:60240"/>
    </ligand>
</feature>
<evidence type="ECO:0000256" key="3">
    <source>
        <dbReference type="ARBA" id="ARBA00001968"/>
    </source>
</evidence>
<dbReference type="GO" id="GO:0046872">
    <property type="term" value="F:metal ion binding"/>
    <property type="evidence" value="ECO:0007669"/>
    <property type="project" value="UniProtKB-KW"/>
</dbReference>
<dbReference type="SUPFAM" id="SSF53448">
    <property type="entry name" value="Nucleotide-diphospho-sugar transferases"/>
    <property type="match status" value="1"/>
</dbReference>
<keyword evidence="11 13" id="KW-0456">Lyase</keyword>
<evidence type="ECO:0000256" key="1">
    <source>
        <dbReference type="ARBA" id="ARBA00000200"/>
    </source>
</evidence>
<dbReference type="PANTHER" id="PTHR43181:SF1">
    <property type="entry name" value="2-C-METHYL-D-ERYTHRITOL 2,4-CYCLODIPHOSPHATE SYNTHASE, CHLOROPLASTIC"/>
    <property type="match status" value="1"/>
</dbReference>
<comment type="similarity">
    <text evidence="13">In the N-terminal section; belongs to the IspD/TarI cytidylyltransferase family. IspD subfamily.</text>
</comment>
<feature type="domain" description="2-C-methyl-D-erythritol 2,4-cyclodiphosphate synthase" evidence="14">
    <location>
        <begin position="235"/>
        <end position="383"/>
    </location>
</feature>
<dbReference type="FunFam" id="3.90.550.10:FF:000003">
    <property type="entry name" value="2-C-methyl-D-erythritol 4-phosphate cytidylyltransferase"/>
    <property type="match status" value="1"/>
</dbReference>
<dbReference type="KEGG" id="tob:V4D31_00480"/>
<evidence type="ECO:0000256" key="11">
    <source>
        <dbReference type="ARBA" id="ARBA00023239"/>
    </source>
</evidence>
<feature type="binding site" evidence="13">
    <location>
        <position position="369"/>
    </location>
    <ligand>
        <name>4-CDP-2-C-methyl-D-erythritol 2-phosphate</name>
        <dbReference type="ChEBI" id="CHEBI:57919"/>
    </ligand>
</feature>
<evidence type="ECO:0000256" key="6">
    <source>
        <dbReference type="ARBA" id="ARBA00009789"/>
    </source>
</evidence>
<dbReference type="InterPro" id="IPR029044">
    <property type="entry name" value="Nucleotide-diphossugar_trans"/>
</dbReference>
<dbReference type="EMBL" id="CP144374">
    <property type="protein sequence ID" value="XCH48644.1"/>
    <property type="molecule type" value="Genomic_DNA"/>
</dbReference>
<dbReference type="GO" id="GO:0019288">
    <property type="term" value="P:isopentenyl diphosphate biosynthetic process, methylerythritol 4-phosphate pathway"/>
    <property type="evidence" value="ECO:0007669"/>
    <property type="project" value="UniProtKB-UniRule"/>
</dbReference>
<feature type="binding site" evidence="13">
    <location>
        <position position="372"/>
    </location>
    <ligand>
        <name>4-CDP-2-C-methyl-D-erythritol 2-phosphate</name>
        <dbReference type="ChEBI" id="CHEBI:57919"/>
    </ligand>
</feature>
<feature type="site" description="Transition state stabilizer" evidence="13">
    <location>
        <position position="268"/>
    </location>
</feature>
<dbReference type="HAMAP" id="MF_01520">
    <property type="entry name" value="IspDF"/>
    <property type="match status" value="1"/>
</dbReference>
<feature type="binding site" evidence="13">
    <location>
        <position position="244"/>
    </location>
    <ligand>
        <name>a divalent metal cation</name>
        <dbReference type="ChEBI" id="CHEBI:60240"/>
    </ligand>
</feature>
<dbReference type="CDD" id="cd02516">
    <property type="entry name" value="CDP-ME_synthetase"/>
    <property type="match status" value="1"/>
</dbReference>
<comment type="pathway">
    <text evidence="5 13">Isoprenoid biosynthesis; isopentenyl diphosphate biosynthesis via DXP pathway; isopentenyl diphosphate from 1-deoxy-D-xylulose 5-phosphate: step 2/6.</text>
</comment>
<dbReference type="PROSITE" id="PS01295">
    <property type="entry name" value="ISPD"/>
    <property type="match status" value="1"/>
</dbReference>
<feature type="site" description="Positions MEP for the nucleophilic attack" evidence="13">
    <location>
        <position position="210"/>
    </location>
</feature>
<feature type="site" description="Transition state stabilizer" evidence="13">
    <location>
        <position position="363"/>
    </location>
</feature>
<protein>
    <recommendedName>
        <fullName evidence="13">Bifunctional enzyme IspD/IspF</fullName>
    </recommendedName>
    <domain>
        <recommendedName>
            <fullName evidence="13">2-C-methyl-D-erythritol 4-phosphate cytidylyltransferase</fullName>
            <ecNumber evidence="13">2.7.7.60</ecNumber>
        </recommendedName>
        <alternativeName>
            <fullName evidence="13">4-diphosphocytidyl-2C-methyl-D-erythritol synthase</fullName>
        </alternativeName>
        <alternativeName>
            <fullName evidence="13">MEP cytidylyltransferase</fullName>
            <shortName evidence="13">MCT</shortName>
        </alternativeName>
    </domain>
    <domain>
        <recommendedName>
            <fullName evidence="13">2-C-methyl-D-erythritol 2,4-cyclodiphosphate synthase</fullName>
            <shortName evidence="13">MECDP-synthase</shortName>
            <shortName evidence="13">MECPP-synthase</shortName>
            <shortName evidence="13">MECPS</shortName>
            <ecNumber evidence="13">4.6.1.12</ecNumber>
        </recommendedName>
    </domain>
</protein>
<dbReference type="NCBIfam" id="TIGR00453">
    <property type="entry name" value="ispD"/>
    <property type="match status" value="1"/>
</dbReference>
<dbReference type="PROSITE" id="PS01350">
    <property type="entry name" value="ISPF"/>
    <property type="match status" value="1"/>
</dbReference>
<dbReference type="Gene3D" id="3.30.1330.50">
    <property type="entry name" value="2-C-methyl-D-erythritol 2,4-cyclodiphosphate synthase"/>
    <property type="match status" value="1"/>
</dbReference>
<feature type="binding site" evidence="13">
    <location>
        <begin position="295"/>
        <end position="299"/>
    </location>
    <ligand>
        <name>4-CDP-2-C-methyl-D-erythritol 2-phosphate</name>
        <dbReference type="ChEBI" id="CHEBI:57919"/>
    </ligand>
</feature>
<feature type="region of interest" description="2-C-methyl-D-erythritol 2,4-cyclodiphosphate synthase" evidence="13">
    <location>
        <begin position="236"/>
        <end position="390"/>
    </location>
</feature>
<reference evidence="15" key="1">
    <citation type="submission" date="2024-01" db="EMBL/GenBank/DDBJ databases">
        <title>The first autotrophic representatives of the genus Thermodesulfovibrio.</title>
        <authorList>
            <person name="Maltseva A.I."/>
            <person name="Elcheninov A.G."/>
            <person name="Kublanov I.V."/>
            <person name="Lebedinsky A.V."/>
            <person name="Frolov E.N."/>
        </authorList>
    </citation>
    <scope>NUCLEOTIDE SEQUENCE</scope>
    <source>
        <strain evidence="15">3462-1</strain>
    </source>
</reference>
<feature type="binding site" evidence="13">
    <location>
        <position position="276"/>
    </location>
    <ligand>
        <name>a divalent metal cation</name>
        <dbReference type="ChEBI" id="CHEBI:60240"/>
    </ligand>
</feature>
<comment type="caution">
    <text evidence="13">Lacks conserved residue(s) required for the propagation of feature annotation.</text>
</comment>
<organism evidence="15">
    <name type="scientific">Thermodesulfovibrio obliviosus</name>
    <dbReference type="NCBI Taxonomy" id="3118332"/>
    <lineage>
        <taxon>Bacteria</taxon>
        <taxon>Pseudomonadati</taxon>
        <taxon>Nitrospirota</taxon>
        <taxon>Thermodesulfovibrionia</taxon>
        <taxon>Thermodesulfovibrionales</taxon>
        <taxon>Thermodesulfovibrionaceae</taxon>
        <taxon>Thermodesulfovibrio</taxon>
    </lineage>
</organism>
<dbReference type="HAMAP" id="MF_00108">
    <property type="entry name" value="IspD"/>
    <property type="match status" value="1"/>
</dbReference>
<evidence type="ECO:0000256" key="7">
    <source>
        <dbReference type="ARBA" id="ARBA00022679"/>
    </source>
</evidence>
<dbReference type="Gene3D" id="3.90.550.10">
    <property type="entry name" value="Spore Coat Polysaccharide Biosynthesis Protein SpsA, Chain A"/>
    <property type="match status" value="1"/>
</dbReference>
<dbReference type="Pfam" id="PF02542">
    <property type="entry name" value="YgbB"/>
    <property type="match status" value="1"/>
</dbReference>
<comment type="pathway">
    <text evidence="4 13">Isoprenoid biosynthesis; isopentenyl diphosphate biosynthesis via DXP pathway; isopentenyl diphosphate from 1-deoxy-D-xylulose 5-phosphate: step 4/6.</text>
</comment>
<keyword evidence="9 13" id="KW-0479">Metal-binding</keyword>
<dbReference type="EC" id="2.7.7.60" evidence="13"/>
<feature type="binding site" evidence="13">
    <location>
        <begin position="290"/>
        <end position="292"/>
    </location>
    <ligand>
        <name>4-CDP-2-C-methyl-D-erythritol 2-phosphate</name>
        <dbReference type="ChEBI" id="CHEBI:57919"/>
    </ligand>
</feature>
<evidence type="ECO:0000256" key="12">
    <source>
        <dbReference type="ARBA" id="ARBA00023268"/>
    </source>
</evidence>
<keyword evidence="8 13" id="KW-0548">Nucleotidyltransferase</keyword>
<evidence type="ECO:0000313" key="15">
    <source>
        <dbReference type="EMBL" id="XCH48644.1"/>
    </source>
</evidence>
<dbReference type="InterPro" id="IPR001228">
    <property type="entry name" value="IspD"/>
</dbReference>
<comment type="function">
    <text evidence="13">Bifunctional enzyme that catalyzes the formation of 4-diphosphocytidyl-2-C-methyl-D-erythritol from CTP and 2-C-methyl-D-erythritol 4-phosphate (MEP) (IspD), and catalyzes the conversion of 4-diphosphocytidyl-2-C-methyl-D-erythritol 2-phosphate (CDP-ME2P) to 2-C-methyl-D-erythritol 2,4-cyclodiphosphate (ME-CPP) with a corresponding release of cytidine 5-monophosphate (CMP) (IspF).</text>
</comment>
<feature type="binding site" evidence="13">
    <location>
        <begin position="268"/>
        <end position="269"/>
    </location>
    <ligand>
        <name>4-CDP-2-C-methyl-D-erythritol 2-phosphate</name>
        <dbReference type="ChEBI" id="CHEBI:57919"/>
    </ligand>
</feature>
<dbReference type="RefSeq" id="WP_353686286.1">
    <property type="nucleotide sequence ID" value="NZ_CP144374.1"/>
</dbReference>
<comment type="similarity">
    <text evidence="13">In the C-terminal section; belongs to the IspF family.</text>
</comment>
<dbReference type="InterPro" id="IPR026596">
    <property type="entry name" value="IspD/F"/>
</dbReference>
<dbReference type="InterPro" id="IPR003526">
    <property type="entry name" value="MECDP_synthase"/>
</dbReference>
<dbReference type="InterPro" id="IPR018294">
    <property type="entry name" value="ISPD_synthase_CS"/>
</dbReference>
<evidence type="ECO:0000256" key="13">
    <source>
        <dbReference type="HAMAP-Rule" id="MF_01520"/>
    </source>
</evidence>
<sequence length="390" mass="43848">MKCSAIIVSAGLGKRFGSPDKVFFEVNDKPIFIWAVQAFDNLEFINDIWIVTRKDAVQKVRSYLKIFNIKKVKEIVEGGKERQDSVYNALKVMPEDTEVVLIHDAVRPLVSKELVERVFYAMSPQIDGVIPVTRITDTVKWIKSKNIVGGTLNREILRTVQTPQAFWFKKILKVYEKAYREGVYGTDDAFLIERYGGTIYTVEGDEKNIKITTRQDLEKMKSLYLNNLQSSILNIRVGIGHDSHRLVSGRKLIIGGIEIPYEKGLEGHSDADVLVHAIIDAILGSAGAGDIGTHFPDTDPQYRDISSFVLLEKTLKLVHEQKIEPLWIDCIIFAEKPKLSPYIPRMVQNFQKLGLKVNIKAKTAEGMGFIGRGEGIAAQAICLSSIKLEP</sequence>
<dbReference type="SUPFAM" id="SSF69765">
    <property type="entry name" value="IpsF-like"/>
    <property type="match status" value="1"/>
</dbReference>
<feature type="site" description="Positions MEP for the nucleophilic attack" evidence="13">
    <location>
        <position position="154"/>
    </location>
</feature>
<feature type="site" description="Transition state stabilizer" evidence="13">
    <location>
        <position position="21"/>
    </location>
</feature>
<dbReference type="HAMAP" id="MF_00107">
    <property type="entry name" value="IspF"/>
    <property type="match status" value="1"/>
</dbReference>
<evidence type="ECO:0000256" key="10">
    <source>
        <dbReference type="ARBA" id="ARBA00023229"/>
    </source>
</evidence>
<proteinExistence type="inferred from homology"/>
<dbReference type="GO" id="GO:0050518">
    <property type="term" value="F:2-C-methyl-D-erythritol 4-phosphate cytidylyltransferase activity"/>
    <property type="evidence" value="ECO:0007669"/>
    <property type="project" value="UniProtKB-UniRule"/>
</dbReference>